<keyword evidence="1" id="KW-0812">Transmembrane</keyword>
<sequence length="57" mass="6216">MEWYLLINGAHHALASSDADTPIGRCFNVMTHVFPASIPVVGVMVGVVSRVLTRHNK</sequence>
<comment type="caution">
    <text evidence="2">The sequence shown here is derived from an EMBL/GenBank/DDBJ whole genome shotgun (WGS) entry which is preliminary data.</text>
</comment>
<dbReference type="Proteomes" id="UP000634011">
    <property type="component" value="Unassembled WGS sequence"/>
</dbReference>
<name>A0A923HQ94_9BURK</name>
<evidence type="ECO:0000313" key="3">
    <source>
        <dbReference type="Proteomes" id="UP000634011"/>
    </source>
</evidence>
<keyword evidence="1" id="KW-1133">Transmembrane helix</keyword>
<keyword evidence="3" id="KW-1185">Reference proteome</keyword>
<organism evidence="2 3">
    <name type="scientific">Undibacterium jejuense</name>
    <dbReference type="NCBI Taxonomy" id="1344949"/>
    <lineage>
        <taxon>Bacteria</taxon>
        <taxon>Pseudomonadati</taxon>
        <taxon>Pseudomonadota</taxon>
        <taxon>Betaproteobacteria</taxon>
        <taxon>Burkholderiales</taxon>
        <taxon>Oxalobacteraceae</taxon>
        <taxon>Undibacterium</taxon>
    </lineage>
</organism>
<dbReference type="AlphaFoldDB" id="A0A923HQ94"/>
<proteinExistence type="predicted"/>
<gene>
    <name evidence="2" type="ORF">H8K32_16560</name>
</gene>
<keyword evidence="1" id="KW-0472">Membrane</keyword>
<dbReference type="RefSeq" id="WP_186913669.1">
    <property type="nucleotide sequence ID" value="NZ_JACOFV010000017.1"/>
</dbReference>
<evidence type="ECO:0000313" key="2">
    <source>
        <dbReference type="EMBL" id="MBC3863721.1"/>
    </source>
</evidence>
<accession>A0A923HQ94</accession>
<feature type="transmembrane region" description="Helical" evidence="1">
    <location>
        <begin position="33"/>
        <end position="52"/>
    </location>
</feature>
<protein>
    <submittedName>
        <fullName evidence="2">Uncharacterized protein</fullName>
    </submittedName>
</protein>
<evidence type="ECO:0000256" key="1">
    <source>
        <dbReference type="SAM" id="Phobius"/>
    </source>
</evidence>
<reference evidence="2" key="1">
    <citation type="submission" date="2020-08" db="EMBL/GenBank/DDBJ databases">
        <title>Novel species isolated from subtropical streams in China.</title>
        <authorList>
            <person name="Lu H."/>
        </authorList>
    </citation>
    <scope>NUCLEOTIDE SEQUENCE</scope>
    <source>
        <strain evidence="2">KACC 12607</strain>
    </source>
</reference>
<dbReference type="EMBL" id="JACOFV010000017">
    <property type="protein sequence ID" value="MBC3863721.1"/>
    <property type="molecule type" value="Genomic_DNA"/>
</dbReference>